<keyword evidence="2" id="KW-1133">Transmembrane helix</keyword>
<evidence type="ECO:0000256" key="1">
    <source>
        <dbReference type="SAM" id="MobiDB-lite"/>
    </source>
</evidence>
<dbReference type="InterPro" id="IPR036188">
    <property type="entry name" value="FAD/NAD-bd_sf"/>
</dbReference>
<evidence type="ECO:0000256" key="2">
    <source>
        <dbReference type="SAM" id="Phobius"/>
    </source>
</evidence>
<feature type="region of interest" description="Disordered" evidence="1">
    <location>
        <begin position="722"/>
        <end position="744"/>
    </location>
</feature>
<dbReference type="Proteomes" id="UP000789595">
    <property type="component" value="Unassembled WGS sequence"/>
</dbReference>
<name>A0A8J2SK61_9STRA</name>
<dbReference type="InterPro" id="IPR045892">
    <property type="entry name" value="CrtISO-like"/>
</dbReference>
<keyword evidence="4" id="KW-1185">Reference proteome</keyword>
<feature type="region of interest" description="Disordered" evidence="1">
    <location>
        <begin position="511"/>
        <end position="536"/>
    </location>
</feature>
<feature type="transmembrane region" description="Helical" evidence="2">
    <location>
        <begin position="620"/>
        <end position="641"/>
    </location>
</feature>
<dbReference type="GO" id="GO:0016116">
    <property type="term" value="P:carotenoid metabolic process"/>
    <property type="evidence" value="ECO:0007669"/>
    <property type="project" value="InterPro"/>
</dbReference>
<reference evidence="3" key="1">
    <citation type="submission" date="2021-11" db="EMBL/GenBank/DDBJ databases">
        <authorList>
            <consortium name="Genoscope - CEA"/>
            <person name="William W."/>
        </authorList>
    </citation>
    <scope>NUCLEOTIDE SEQUENCE</scope>
</reference>
<feature type="region of interest" description="Disordered" evidence="1">
    <location>
        <begin position="442"/>
        <end position="494"/>
    </location>
</feature>
<sequence>MDPRPPTFKFEAGPSLYSGFSPDRSPNPLKHVYQMIGEEPEWITYDKWGAYLPEAPEGYELSIGAENFLEILRRYGGPTAVADWNKLAEVLRPLAKGVMGVPSTAVRGDAGVLATLALRYPGPFLNVVKDAPKILGPFDMEDPESPFYVEDQFLRNYLDLIAFLLQGLPASGTLTAVMAYMVEDFYREGAVMDFPRGGSRGLVEALARGVTKRSGCDVRRSTTVERVVVEDGRAVGVLLRGGKTIRARKGVVSNADLKNTYDLVERGISQKFDEERDANLKNVKLCKSFVHVHLGVPASAIPDDAPPQWTVVGPSWDGPIDKSGKVVVVSVPSKLDPSLAPEGYHVIHAYGAGNEPYDLWKEFEGKTNTEAYKAVWKSTSASGANSSLSHFSAMTRPSWLGRAVRNRHRHVIEQTSRRWRGGRRDDSARTRSKILISTQVQGVQGRTGAAHLRRDRQARPGRAQIRRRGADRVSNNARAIPAAPRGQLRPGDRRRFRRRISYGDDAAAGLLPVRRQHDGGHRRAGRRVVGRPVRERSAQRLRAAEAERPDPYALINVLSISLGGRGRYMIKRVSAQARMARAAAAAQNATLTGSASARIALTSAWAGASARASGPFRGCFAAAGAGFFAFGAGALGGFGAVAFGGAGLVACFFGIAFGAFAFGGAGLDACFFGIAFGAFAFGAAGFGGAGLTFGTGLSAAVCARRTMAFRVTAGAATGATGATGGGAVTTTAAPRATKATRAASVTGMRRAGAGGAAGASSGNLPSSEKGASSLGVRGGGVMSSGAAGEATGVFGVVGAMARSECSGVSEPVSENSEVEPPELRSVLTARTGDGDGCGFGAGDLAGASALLTSLRPRRRSGNVAMAAVTAARRPKGGDAGDETAATLALFFSSTSHGDSATAGSGLSAMAPWKAGDCIMLHTGQHGRFPPLGQSQTVIES</sequence>
<dbReference type="PANTHER" id="PTHR46313">
    <property type="match status" value="1"/>
</dbReference>
<organism evidence="3 4">
    <name type="scientific">Pelagomonas calceolata</name>
    <dbReference type="NCBI Taxonomy" id="35677"/>
    <lineage>
        <taxon>Eukaryota</taxon>
        <taxon>Sar</taxon>
        <taxon>Stramenopiles</taxon>
        <taxon>Ochrophyta</taxon>
        <taxon>Pelagophyceae</taxon>
        <taxon>Pelagomonadales</taxon>
        <taxon>Pelagomonadaceae</taxon>
        <taxon>Pelagomonas</taxon>
    </lineage>
</organism>
<proteinExistence type="predicted"/>
<dbReference type="AlphaFoldDB" id="A0A8J2SK61"/>
<feature type="compositionally biased region" description="Low complexity" evidence="1">
    <location>
        <begin position="728"/>
        <end position="743"/>
    </location>
</feature>
<gene>
    <name evidence="3" type="ORF">PECAL_2P15430</name>
</gene>
<dbReference type="PANTHER" id="PTHR46313:SF3">
    <property type="entry name" value="PROLYCOPENE ISOMERASE, CHLOROPLASTIC"/>
    <property type="match status" value="1"/>
</dbReference>
<evidence type="ECO:0000313" key="4">
    <source>
        <dbReference type="Proteomes" id="UP000789595"/>
    </source>
</evidence>
<keyword evidence="2" id="KW-0472">Membrane</keyword>
<keyword evidence="2" id="KW-0812">Transmembrane</keyword>
<feature type="transmembrane region" description="Helical" evidence="2">
    <location>
        <begin position="648"/>
        <end position="667"/>
    </location>
</feature>
<evidence type="ECO:0008006" key="5">
    <source>
        <dbReference type="Google" id="ProtNLM"/>
    </source>
</evidence>
<evidence type="ECO:0000313" key="3">
    <source>
        <dbReference type="EMBL" id="CAH0368477.1"/>
    </source>
</evidence>
<dbReference type="EMBL" id="CAKKNE010000002">
    <property type="protein sequence ID" value="CAH0368477.1"/>
    <property type="molecule type" value="Genomic_DNA"/>
</dbReference>
<dbReference type="Gene3D" id="3.50.50.60">
    <property type="entry name" value="FAD/NAD(P)-binding domain"/>
    <property type="match status" value="1"/>
</dbReference>
<protein>
    <recommendedName>
        <fullName evidence="5">Amine oxidase domain-containing protein</fullName>
    </recommendedName>
</protein>
<comment type="caution">
    <text evidence="3">The sequence shown here is derived from an EMBL/GenBank/DDBJ whole genome shotgun (WGS) entry which is preliminary data.</text>
</comment>
<feature type="transmembrane region" description="Helical" evidence="2">
    <location>
        <begin position="673"/>
        <end position="701"/>
    </location>
</feature>
<dbReference type="OrthoDB" id="7777654at2759"/>
<dbReference type="SUPFAM" id="SSF51905">
    <property type="entry name" value="FAD/NAD(P)-binding domain"/>
    <property type="match status" value="1"/>
</dbReference>
<accession>A0A8J2SK61</accession>